<dbReference type="RefSeq" id="WP_246559726.1">
    <property type="nucleotide sequence ID" value="NZ_JADOER010000008.1"/>
</dbReference>
<sequence>MTSPPAINLFLARQWQSLALGSLWLGFVIYAIFLSPPSAPDTLETIGQLSTGQWGDLNAAVVVLFNLMGLWPVVYAALALSDGRDQSIPAWPFVLGSFALGAFALMPYLALRQSTHHLPQRPDDSPLLRGLNHRLVGLGVAISMVLLLTYGVTSGHGYATLQNFYDQFVSSQFIHVMGLDFCMLSLLTPRLMWDDMARRQVAPFWRGLSWLPLLGPALYLALRPAAPCSPTPKP</sequence>
<evidence type="ECO:0000313" key="3">
    <source>
        <dbReference type="Proteomes" id="UP001196661"/>
    </source>
</evidence>
<dbReference type="PANTHER" id="PTHR36009:SF3">
    <property type="entry name" value="TRANSMEMBRANE PROTEIN"/>
    <property type="match status" value="1"/>
</dbReference>
<keyword evidence="1" id="KW-0812">Transmembrane</keyword>
<dbReference type="PANTHER" id="PTHR36009">
    <property type="match status" value="1"/>
</dbReference>
<protein>
    <submittedName>
        <fullName evidence="2">DUF2834 domain-containing protein</fullName>
    </submittedName>
</protein>
<dbReference type="EMBL" id="JADOER010000008">
    <property type="protein sequence ID" value="MBT9312522.1"/>
    <property type="molecule type" value="Genomic_DNA"/>
</dbReference>
<feature type="transmembrane region" description="Helical" evidence="1">
    <location>
        <begin position="15"/>
        <end position="36"/>
    </location>
</feature>
<feature type="transmembrane region" description="Helical" evidence="1">
    <location>
        <begin position="90"/>
        <end position="111"/>
    </location>
</feature>
<keyword evidence="1" id="KW-1133">Transmembrane helix</keyword>
<reference evidence="2 3" key="1">
    <citation type="journal article" date="2021" name="Mar. Drugs">
        <title>Genome Reduction and Secondary Metabolism of the Marine Sponge-Associated Cyanobacterium Leptothoe.</title>
        <authorList>
            <person name="Konstantinou D."/>
            <person name="Popin R.V."/>
            <person name="Fewer D.P."/>
            <person name="Sivonen K."/>
            <person name="Gkelis S."/>
        </authorList>
    </citation>
    <scope>NUCLEOTIDE SEQUENCE [LARGE SCALE GENOMIC DNA]</scope>
    <source>
        <strain evidence="2 3">TAU-MAC 1615</strain>
    </source>
</reference>
<comment type="caution">
    <text evidence="2">The sequence shown here is derived from an EMBL/GenBank/DDBJ whole genome shotgun (WGS) entry which is preliminary data.</text>
</comment>
<accession>A0ABS5Y3X5</accession>
<evidence type="ECO:0000256" key="1">
    <source>
        <dbReference type="SAM" id="Phobius"/>
    </source>
</evidence>
<name>A0ABS5Y3X5_9CYAN</name>
<evidence type="ECO:0000313" key="2">
    <source>
        <dbReference type="EMBL" id="MBT9312522.1"/>
    </source>
</evidence>
<proteinExistence type="predicted"/>
<keyword evidence="1" id="KW-0472">Membrane</keyword>
<dbReference type="Proteomes" id="UP001196661">
    <property type="component" value="Unassembled WGS sequence"/>
</dbReference>
<feature type="transmembrane region" description="Helical" evidence="1">
    <location>
        <begin position="173"/>
        <end position="192"/>
    </location>
</feature>
<keyword evidence="3" id="KW-1185">Reference proteome</keyword>
<feature type="transmembrane region" description="Helical" evidence="1">
    <location>
        <begin position="135"/>
        <end position="153"/>
    </location>
</feature>
<feature type="transmembrane region" description="Helical" evidence="1">
    <location>
        <begin position="57"/>
        <end position="78"/>
    </location>
</feature>
<gene>
    <name evidence="2" type="ORF">IXB28_09915</name>
</gene>
<organism evidence="2 3">
    <name type="scientific">Leptothoe kymatousa TAU-MAC 1615</name>
    <dbReference type="NCBI Taxonomy" id="2364775"/>
    <lineage>
        <taxon>Bacteria</taxon>
        <taxon>Bacillati</taxon>
        <taxon>Cyanobacteriota</taxon>
        <taxon>Cyanophyceae</taxon>
        <taxon>Nodosilineales</taxon>
        <taxon>Cymatolegaceae</taxon>
        <taxon>Leptothoe</taxon>
        <taxon>Leptothoe kymatousa</taxon>
    </lineage>
</organism>
<feature type="transmembrane region" description="Helical" evidence="1">
    <location>
        <begin position="204"/>
        <end position="222"/>
    </location>
</feature>